<feature type="region of interest" description="Disordered" evidence="1">
    <location>
        <begin position="29"/>
        <end position="52"/>
    </location>
</feature>
<proteinExistence type="predicted"/>
<dbReference type="GeneID" id="92050744"/>
<gene>
    <name evidence="2" type="ORF">PG997_013370</name>
</gene>
<evidence type="ECO:0000313" key="2">
    <source>
        <dbReference type="EMBL" id="KAK8066623.1"/>
    </source>
</evidence>
<protein>
    <submittedName>
        <fullName evidence="2">Uncharacterized protein</fullName>
    </submittedName>
</protein>
<sequence>MPGFAGLIKRKASTSAFCQSLLSKLRHGSSSCASKDAQSNTPAPYAPFRGKHSETRRGRSYYYEMDETSLVRETQFSAAHDHKPVGKHLAEDERGILKTTNLAQSHERPSTHIQR</sequence>
<dbReference type="RefSeq" id="XP_066663376.1">
    <property type="nucleotide sequence ID" value="XM_066817684.1"/>
</dbReference>
<name>A0ABR1V616_9PEZI</name>
<evidence type="ECO:0000313" key="3">
    <source>
        <dbReference type="Proteomes" id="UP001433268"/>
    </source>
</evidence>
<keyword evidence="3" id="KW-1185">Reference proteome</keyword>
<accession>A0ABR1V616</accession>
<dbReference type="EMBL" id="JAQQWN010000009">
    <property type="protein sequence ID" value="KAK8066623.1"/>
    <property type="molecule type" value="Genomic_DNA"/>
</dbReference>
<evidence type="ECO:0000256" key="1">
    <source>
        <dbReference type="SAM" id="MobiDB-lite"/>
    </source>
</evidence>
<feature type="compositionally biased region" description="Polar residues" evidence="1">
    <location>
        <begin position="29"/>
        <end position="42"/>
    </location>
</feature>
<comment type="caution">
    <text evidence="2">The sequence shown here is derived from an EMBL/GenBank/DDBJ whole genome shotgun (WGS) entry which is preliminary data.</text>
</comment>
<reference evidence="2 3" key="1">
    <citation type="submission" date="2023-01" db="EMBL/GenBank/DDBJ databases">
        <title>Analysis of 21 Apiospora genomes using comparative genomics revels a genus with tremendous synthesis potential of carbohydrate active enzymes and secondary metabolites.</title>
        <authorList>
            <person name="Sorensen T."/>
        </authorList>
    </citation>
    <scope>NUCLEOTIDE SEQUENCE [LARGE SCALE GENOMIC DNA]</scope>
    <source>
        <strain evidence="2 3">CBS 114990</strain>
    </source>
</reference>
<organism evidence="2 3">
    <name type="scientific">Apiospora hydei</name>
    <dbReference type="NCBI Taxonomy" id="1337664"/>
    <lineage>
        <taxon>Eukaryota</taxon>
        <taxon>Fungi</taxon>
        <taxon>Dikarya</taxon>
        <taxon>Ascomycota</taxon>
        <taxon>Pezizomycotina</taxon>
        <taxon>Sordariomycetes</taxon>
        <taxon>Xylariomycetidae</taxon>
        <taxon>Amphisphaeriales</taxon>
        <taxon>Apiosporaceae</taxon>
        <taxon>Apiospora</taxon>
    </lineage>
</organism>
<dbReference type="Proteomes" id="UP001433268">
    <property type="component" value="Unassembled WGS sequence"/>
</dbReference>